<reference evidence="1 2" key="1">
    <citation type="submission" date="2014-06" db="EMBL/GenBank/DDBJ databases">
        <authorList>
            <person name="Swart Estienne"/>
        </authorList>
    </citation>
    <scope>NUCLEOTIDE SEQUENCE [LARGE SCALE GENOMIC DNA]</scope>
    <source>
        <strain evidence="1 2">130c</strain>
    </source>
</reference>
<dbReference type="InterPro" id="IPR025631">
    <property type="entry name" value="Porin_10"/>
</dbReference>
<evidence type="ECO:0000313" key="1">
    <source>
        <dbReference type="EMBL" id="CDW82382.1"/>
    </source>
</evidence>
<sequence>MLSISTADNRFSMGAFVQNTDNQLFFNSDASPSQAPVAIQSMACFIRKDMLFFRHLGLNAGYVYQASTEENVISVPDHVLNGSLYYQGNLFKKALNLQRGRLSLH</sequence>
<organism evidence="1 2">
    <name type="scientific">Stylonychia lemnae</name>
    <name type="common">Ciliate</name>
    <dbReference type="NCBI Taxonomy" id="5949"/>
    <lineage>
        <taxon>Eukaryota</taxon>
        <taxon>Sar</taxon>
        <taxon>Alveolata</taxon>
        <taxon>Ciliophora</taxon>
        <taxon>Intramacronucleata</taxon>
        <taxon>Spirotrichea</taxon>
        <taxon>Stichotrichia</taxon>
        <taxon>Sporadotrichida</taxon>
        <taxon>Oxytrichidae</taxon>
        <taxon>Stylonychinae</taxon>
        <taxon>Stylonychia</taxon>
    </lineage>
</organism>
<proteinExistence type="predicted"/>
<name>A0A078ALX0_STYLE</name>
<keyword evidence="2" id="KW-1185">Reference proteome</keyword>
<evidence type="ECO:0008006" key="3">
    <source>
        <dbReference type="Google" id="ProtNLM"/>
    </source>
</evidence>
<dbReference type="EMBL" id="CCKQ01010867">
    <property type="protein sequence ID" value="CDW82382.1"/>
    <property type="molecule type" value="Genomic_DNA"/>
</dbReference>
<gene>
    <name evidence="1" type="primary">Contig4195.g4497</name>
    <name evidence="1" type="ORF">STYLEM_11414</name>
</gene>
<dbReference type="AlphaFoldDB" id="A0A078ALX0"/>
<protein>
    <recommendedName>
        <fullName evidence="3">Type IX secretion system membrane protein PorP/SprF</fullName>
    </recommendedName>
</protein>
<dbReference type="InParanoid" id="A0A078ALX0"/>
<evidence type="ECO:0000313" key="2">
    <source>
        <dbReference type="Proteomes" id="UP000039865"/>
    </source>
</evidence>
<accession>A0A078ALX0</accession>
<dbReference type="Pfam" id="PF14121">
    <property type="entry name" value="Porin_10"/>
    <property type="match status" value="1"/>
</dbReference>
<dbReference type="Proteomes" id="UP000039865">
    <property type="component" value="Unassembled WGS sequence"/>
</dbReference>